<evidence type="ECO:0000256" key="2">
    <source>
        <dbReference type="ARBA" id="ARBA00022723"/>
    </source>
</evidence>
<name>A0A8S1UAP0_PAROT</name>
<evidence type="ECO:0000313" key="7">
    <source>
        <dbReference type="Proteomes" id="UP000683925"/>
    </source>
</evidence>
<proteinExistence type="inferred from homology"/>
<reference evidence="6" key="1">
    <citation type="submission" date="2021-01" db="EMBL/GenBank/DDBJ databases">
        <authorList>
            <consortium name="Genoscope - CEA"/>
            <person name="William W."/>
        </authorList>
    </citation>
    <scope>NUCLEOTIDE SEQUENCE</scope>
</reference>
<dbReference type="InterPro" id="IPR034751">
    <property type="entry name" value="Yippee"/>
</dbReference>
<dbReference type="Proteomes" id="UP000683925">
    <property type="component" value="Unassembled WGS sequence"/>
</dbReference>
<accession>A0A8S1UAP0</accession>
<evidence type="ECO:0000256" key="4">
    <source>
        <dbReference type="RuleBase" id="RU110713"/>
    </source>
</evidence>
<dbReference type="OMA" id="CCCGQII"/>
<dbReference type="PANTHER" id="PTHR13848">
    <property type="entry name" value="PROTEIN YIPPEE-LIKE CG15309-RELATED"/>
    <property type="match status" value="1"/>
</dbReference>
<evidence type="ECO:0000256" key="1">
    <source>
        <dbReference type="ARBA" id="ARBA00005613"/>
    </source>
</evidence>
<evidence type="ECO:0000313" key="6">
    <source>
        <dbReference type="EMBL" id="CAD8161898.1"/>
    </source>
</evidence>
<gene>
    <name evidence="6" type="ORF">POCTA_138.1.T0400280</name>
</gene>
<keyword evidence="2" id="KW-0479">Metal-binding</keyword>
<evidence type="ECO:0000259" key="5">
    <source>
        <dbReference type="PROSITE" id="PS51792"/>
    </source>
</evidence>
<dbReference type="EMBL" id="CAJJDP010000040">
    <property type="protein sequence ID" value="CAD8161898.1"/>
    <property type="molecule type" value="Genomic_DNA"/>
</dbReference>
<comment type="caution">
    <text evidence="6">The sequence shown here is derived from an EMBL/GenBank/DDBJ whole genome shotgun (WGS) entry which is preliminary data.</text>
</comment>
<dbReference type="InterPro" id="IPR004910">
    <property type="entry name" value="Yippee/Mis18/Cereblon"/>
</dbReference>
<comment type="similarity">
    <text evidence="1 4">Belongs to the yippee family.</text>
</comment>
<protein>
    <recommendedName>
        <fullName evidence="4">Protein yippee-like</fullName>
    </recommendedName>
</protein>
<dbReference type="InterPro" id="IPR039058">
    <property type="entry name" value="Yippee_fam"/>
</dbReference>
<dbReference type="PROSITE" id="PS51792">
    <property type="entry name" value="YIPPEE"/>
    <property type="match status" value="1"/>
</dbReference>
<keyword evidence="3" id="KW-0862">Zinc</keyword>
<feature type="domain" description="Yippee" evidence="5">
    <location>
        <begin position="13"/>
        <end position="110"/>
    </location>
</feature>
<organism evidence="6 7">
    <name type="scientific">Paramecium octaurelia</name>
    <dbReference type="NCBI Taxonomy" id="43137"/>
    <lineage>
        <taxon>Eukaryota</taxon>
        <taxon>Sar</taxon>
        <taxon>Alveolata</taxon>
        <taxon>Ciliophora</taxon>
        <taxon>Intramacronucleata</taxon>
        <taxon>Oligohymenophorea</taxon>
        <taxon>Peniculida</taxon>
        <taxon>Parameciidae</taxon>
        <taxon>Paramecium</taxon>
    </lineage>
</organism>
<dbReference type="OrthoDB" id="6407410at2759"/>
<evidence type="ECO:0000256" key="3">
    <source>
        <dbReference type="ARBA" id="ARBA00022833"/>
    </source>
</evidence>
<dbReference type="AlphaFoldDB" id="A0A8S1UAP0"/>
<dbReference type="Pfam" id="PF03226">
    <property type="entry name" value="Yippee-Mis18"/>
    <property type="match status" value="1"/>
</dbReference>
<dbReference type="GO" id="GO:0046872">
    <property type="term" value="F:metal ion binding"/>
    <property type="evidence" value="ECO:0007669"/>
    <property type="project" value="UniProtKB-KW"/>
</dbReference>
<sequence>MGKIIIEYLEGKKIYACKRCNVHLSNQDYLTSKQFTGKSGTAFLFEKGVNYQTGKPEEKMLRTGLHTTQEIKCIKCSNYLGWKYLHAYEQSEKYKEGKIILETLFLTKIKWY</sequence>
<keyword evidence="7" id="KW-1185">Reference proteome</keyword>